<dbReference type="GO" id="GO:0003677">
    <property type="term" value="F:DNA binding"/>
    <property type="evidence" value="ECO:0007669"/>
    <property type="project" value="UniProtKB-KW"/>
</dbReference>
<proteinExistence type="predicted"/>
<dbReference type="HOGENOM" id="CLU_111585_5_2_2"/>
<dbReference type="EMBL" id="CP003929">
    <property type="protein sequence ID" value="AGB39133.1"/>
    <property type="molecule type" value="Genomic_DNA"/>
</dbReference>
<sequence>MTATECGCGCDEPEVAYYDPLVDTLGILANKYALETISVIDAHGPMRFATLETHLPDASSSTLSSRLHELVDDGLATRTQYDEIPPRVEYELTERGHELRAALEPILEWSSAQEIPAD</sequence>
<dbReference type="Pfam" id="PF01638">
    <property type="entry name" value="HxlR"/>
    <property type="match status" value="1"/>
</dbReference>
<dbReference type="RefSeq" id="WP_015322569.1">
    <property type="nucleotide sequence ID" value="NC_019974.1"/>
</dbReference>
<dbReference type="InterPro" id="IPR002577">
    <property type="entry name" value="HTH_HxlR"/>
</dbReference>
<evidence type="ECO:0000313" key="5">
    <source>
        <dbReference type="EMBL" id="AGB39133.1"/>
    </source>
</evidence>
<keyword evidence="6" id="KW-1185">Reference proteome</keyword>
<protein>
    <submittedName>
        <fullName evidence="5">Putative transcriptional regulator</fullName>
    </submittedName>
</protein>
<evidence type="ECO:0000256" key="3">
    <source>
        <dbReference type="ARBA" id="ARBA00023163"/>
    </source>
</evidence>
<dbReference type="Gene3D" id="1.10.10.10">
    <property type="entry name" value="Winged helix-like DNA-binding domain superfamily/Winged helix DNA-binding domain"/>
    <property type="match status" value="1"/>
</dbReference>
<organism evidence="5 6">
    <name type="scientific">Natronococcus occultus SP4</name>
    <dbReference type="NCBI Taxonomy" id="694430"/>
    <lineage>
        <taxon>Archaea</taxon>
        <taxon>Methanobacteriati</taxon>
        <taxon>Methanobacteriota</taxon>
        <taxon>Stenosarchaea group</taxon>
        <taxon>Halobacteria</taxon>
        <taxon>Halobacteriales</taxon>
        <taxon>Natrialbaceae</taxon>
        <taxon>Natronococcus</taxon>
    </lineage>
</organism>
<evidence type="ECO:0000256" key="1">
    <source>
        <dbReference type="ARBA" id="ARBA00023015"/>
    </source>
</evidence>
<dbReference type="InterPro" id="IPR036388">
    <property type="entry name" value="WH-like_DNA-bd_sf"/>
</dbReference>
<dbReference type="AlphaFoldDB" id="L0K4T8"/>
<gene>
    <name evidence="5" type="ORF">Natoc_3401</name>
</gene>
<dbReference type="InterPro" id="IPR036390">
    <property type="entry name" value="WH_DNA-bd_sf"/>
</dbReference>
<feature type="domain" description="HTH hxlR-type" evidence="4">
    <location>
        <begin position="19"/>
        <end position="118"/>
    </location>
</feature>
<dbReference type="STRING" id="694430.Natoc_3401"/>
<dbReference type="KEGG" id="nou:Natoc_3401"/>
<dbReference type="Proteomes" id="UP000010878">
    <property type="component" value="Chromosome"/>
</dbReference>
<accession>L0K4T8</accession>
<evidence type="ECO:0000256" key="2">
    <source>
        <dbReference type="ARBA" id="ARBA00023125"/>
    </source>
</evidence>
<keyword evidence="2" id="KW-0238">DNA-binding</keyword>
<dbReference type="GeneID" id="14401841"/>
<name>L0K4T8_9EURY</name>
<keyword evidence="1" id="KW-0805">Transcription regulation</keyword>
<dbReference type="SUPFAM" id="SSF46785">
    <property type="entry name" value="Winged helix' DNA-binding domain"/>
    <property type="match status" value="1"/>
</dbReference>
<reference evidence="5 6" key="1">
    <citation type="submission" date="2012-11" db="EMBL/GenBank/DDBJ databases">
        <title>FINISHED of Natronococcus occultus SP4, DSM 3396.</title>
        <authorList>
            <consortium name="DOE Joint Genome Institute"/>
            <person name="Eisen J."/>
            <person name="Huntemann M."/>
            <person name="Wei C.-L."/>
            <person name="Han J."/>
            <person name="Detter J.C."/>
            <person name="Han C."/>
            <person name="Tapia R."/>
            <person name="Chen A."/>
            <person name="Kyrpides N."/>
            <person name="Mavromatis K."/>
            <person name="Markowitz V."/>
            <person name="Szeto E."/>
            <person name="Ivanova N."/>
            <person name="Mikhailova N."/>
            <person name="Ovchinnikova G."/>
            <person name="Pagani I."/>
            <person name="Pati A."/>
            <person name="Goodwin L."/>
            <person name="Nordberg H.P."/>
            <person name="Cantor M.N."/>
            <person name="Hua S.X."/>
            <person name="Woyke T."/>
            <person name="Eisen J."/>
            <person name="Klenk H.-P."/>
            <person name="Klenk H.-P."/>
        </authorList>
    </citation>
    <scope>NUCLEOTIDE SEQUENCE [LARGE SCALE GENOMIC DNA]</scope>
    <source>
        <strain evidence="5 6">SP4</strain>
    </source>
</reference>
<dbReference type="OrthoDB" id="10490at2157"/>
<dbReference type="PROSITE" id="PS51118">
    <property type="entry name" value="HTH_HXLR"/>
    <property type="match status" value="1"/>
</dbReference>
<dbReference type="PANTHER" id="PTHR33204">
    <property type="entry name" value="TRANSCRIPTIONAL REGULATOR, MARR FAMILY"/>
    <property type="match status" value="1"/>
</dbReference>
<keyword evidence="3" id="KW-0804">Transcription</keyword>
<evidence type="ECO:0000259" key="4">
    <source>
        <dbReference type="PROSITE" id="PS51118"/>
    </source>
</evidence>
<evidence type="ECO:0000313" key="6">
    <source>
        <dbReference type="Proteomes" id="UP000010878"/>
    </source>
</evidence>
<dbReference type="eggNOG" id="arCOG01057">
    <property type="taxonomic scope" value="Archaea"/>
</dbReference>